<feature type="region of interest" description="Disordered" evidence="2">
    <location>
        <begin position="37"/>
        <end position="124"/>
    </location>
</feature>
<dbReference type="GO" id="GO:0007062">
    <property type="term" value="P:sister chromatid cohesion"/>
    <property type="evidence" value="ECO:0007669"/>
    <property type="project" value="UniProtKB-ARBA"/>
</dbReference>
<dbReference type="HOGENOM" id="CLU_008263_0_0_1"/>
<reference evidence="4 5" key="1">
    <citation type="journal article" date="2009" name="Genome Res.">
        <title>Comparative genomics of protoploid Saccharomycetaceae.</title>
        <authorList>
            <consortium name="The Genolevures Consortium"/>
            <person name="Souciet J.-L."/>
            <person name="Dujon B."/>
            <person name="Gaillardin C."/>
            <person name="Johnston M."/>
            <person name="Baret P.V."/>
            <person name="Cliften P."/>
            <person name="Sherman D.J."/>
            <person name="Weissenbach J."/>
            <person name="Westhof E."/>
            <person name="Wincker P."/>
            <person name="Jubin C."/>
            <person name="Poulain J."/>
            <person name="Barbe V."/>
            <person name="Segurens B."/>
            <person name="Artiguenave F."/>
            <person name="Anthouard V."/>
            <person name="Vacherie B."/>
            <person name="Val M.-E."/>
            <person name="Fulton R.S."/>
            <person name="Minx P."/>
            <person name="Wilson R."/>
            <person name="Durrens P."/>
            <person name="Jean G."/>
            <person name="Marck C."/>
            <person name="Martin T."/>
            <person name="Nikolski M."/>
            <person name="Rolland T."/>
            <person name="Seret M.-L."/>
            <person name="Casaregola S."/>
            <person name="Despons L."/>
            <person name="Fairhead C."/>
            <person name="Fischer G."/>
            <person name="Lafontaine I."/>
            <person name="Leh V."/>
            <person name="Lemaire M."/>
            <person name="de Montigny J."/>
            <person name="Neuveglise C."/>
            <person name="Thierry A."/>
            <person name="Blanc-Lenfle I."/>
            <person name="Bleykasten C."/>
            <person name="Diffels J."/>
            <person name="Fritsch E."/>
            <person name="Frangeul L."/>
            <person name="Goeffon A."/>
            <person name="Jauniaux N."/>
            <person name="Kachouri-Lafond R."/>
            <person name="Payen C."/>
            <person name="Potier S."/>
            <person name="Pribylova L."/>
            <person name="Ozanne C."/>
            <person name="Richard G.-F."/>
            <person name="Sacerdot C."/>
            <person name="Straub M.-L."/>
            <person name="Talla E."/>
        </authorList>
    </citation>
    <scope>NUCLEOTIDE SEQUENCE [LARGE SCALE GENOMIC DNA]</scope>
    <source>
        <strain evidence="5">ATCC 56472 / CBS 6340 / NRRL Y-8284</strain>
    </source>
</reference>
<dbReference type="Proteomes" id="UP000002036">
    <property type="component" value="Chromosome E"/>
</dbReference>
<feature type="domain" description="SCD" evidence="3">
    <location>
        <begin position="363"/>
        <end position="455"/>
    </location>
</feature>
<dbReference type="InParanoid" id="C5DHH8"/>
<dbReference type="PANTHER" id="PTHR11199">
    <property type="entry name" value="STROMAL ANTIGEN"/>
    <property type="match status" value="1"/>
</dbReference>
<sequence length="1107" mass="127033">MFTRLNVTTAFLGRRICIKRLVAESMSEVRRSIRIRDKSSRTDAEDEDADSLGLVHADDRIDLGSESEEDDDEDANERDDEDYQDTAIKKRKRSASEAGTDSRRGAKKSRLPSASRGSKRSREAFQQLQQDFEPTQLFQALAESEDISVEETANEWLDLYSESRERALQEFINFILNSCGSLVQVQEHDVTSNETANETVAEIQLMFQKQGLHENHLRMSKTNKKRAKFKPLYQNFTEFMHKVMELSNERGLLYEESPRESGESNSLILDILTWLSSFSVSKLRCLRHAATLCMYSFQDYLTESSVILENNYLVKLRRQLSMEQKKKRANKKTAEKLESTIAEIQETKSAVENSIDNIIKLAFVHRFKDVDEAIRADSISHLATWLENYPEYFMKVTFLKYFGWLLSDSSAMVRLQVMKVLSEVVKFDIRRSKHKVGSSALRQFFERFKQRILEICIKDVDMQVRLTAIQVLTQINSFGYLEDTEISKISSLIFDYQEINIASSAKHAKFLASVAKFFATVQKDKIDQALEAHSFPRKLRGLEPEDVVRVGFFMRSLITSLSAYLKYSQDDTSVQERTHLLFQASEFLQPFFGDSISSMCKLLLYDGDLSEFAEISENDDSNEKLLLLPGDENSTIQFMIVLNGLCHGGVNNKSAKKSDVISAVLPHLEQLFATLPLHSAVITHHLFGIYMLFSFEDWGSAGLEGDFQKITEVIVKNFDRMQFSNDKDDIKRLSYAKLLQFHQQLDLPNLNEVWKDQVGHVRIPLQVFLETRGDDFEGQGLNELYRTVFESYVNKLVLLGKVVPLDFSKELMQLFFSKVVGKLPQALEFLEMETLKSVDFKFVALVVLWNLQRWYEILQNTSDASPISRGVLDMVIAMVKELSAILVTLATTQSSTLQARLHVEWRICDALADILTAFKMFELNLPEKDYEWKHVVSREYAVAVKRDLAEVFLEVFLYLEGLWAKELDVQLDRFENEDVDLNNISDHTFEGAEQELLVYVVKLKSLLKLGLIEDPALEKRISLNKSILGQDFQSIIDEDAFSTEPGPKRSLASANHERQIFENRELNSPEELDPIQESSDPPEVPRLADPHTAQEDTEPHGYSSEFL</sequence>
<dbReference type="Pfam" id="PF08514">
    <property type="entry name" value="STAG"/>
    <property type="match status" value="1"/>
</dbReference>
<dbReference type="InterPro" id="IPR039662">
    <property type="entry name" value="Cohesin_Scc3/SA"/>
</dbReference>
<keyword evidence="5" id="KW-1185">Reference proteome</keyword>
<protein>
    <submittedName>
        <fullName evidence="4">KLTH0E04444p</fullName>
    </submittedName>
</protein>
<evidence type="ECO:0000256" key="1">
    <source>
        <dbReference type="SAM" id="Coils"/>
    </source>
</evidence>
<dbReference type="AlphaFoldDB" id="C5DHH8"/>
<accession>C5DHH8</accession>
<feature type="compositionally biased region" description="Basic and acidic residues" evidence="2">
    <location>
        <begin position="1086"/>
        <end position="1099"/>
    </location>
</feature>
<evidence type="ECO:0000259" key="3">
    <source>
        <dbReference type="PROSITE" id="PS51425"/>
    </source>
</evidence>
<dbReference type="OrthoDB" id="498590at2759"/>
<dbReference type="GO" id="GO:0005634">
    <property type="term" value="C:nucleus"/>
    <property type="evidence" value="ECO:0007669"/>
    <property type="project" value="TreeGrafter"/>
</dbReference>
<dbReference type="GO" id="GO:0003682">
    <property type="term" value="F:chromatin binding"/>
    <property type="evidence" value="ECO:0007669"/>
    <property type="project" value="TreeGrafter"/>
</dbReference>
<evidence type="ECO:0000313" key="4">
    <source>
        <dbReference type="EMBL" id="CAR23239.1"/>
    </source>
</evidence>
<name>C5DHH8_LACTC</name>
<feature type="compositionally biased region" description="Basic and acidic residues" evidence="2">
    <location>
        <begin position="1055"/>
        <end position="1067"/>
    </location>
</feature>
<dbReference type="Pfam" id="PF21767">
    <property type="entry name" value="SCC3_C"/>
    <property type="match status" value="1"/>
</dbReference>
<evidence type="ECO:0000313" key="5">
    <source>
        <dbReference type="Proteomes" id="UP000002036"/>
    </source>
</evidence>
<dbReference type="PROSITE" id="PS51425">
    <property type="entry name" value="SCD"/>
    <property type="match status" value="1"/>
</dbReference>
<dbReference type="STRING" id="559295.C5DHH8"/>
<dbReference type="GO" id="GO:0000785">
    <property type="term" value="C:chromatin"/>
    <property type="evidence" value="ECO:0007669"/>
    <property type="project" value="TreeGrafter"/>
</dbReference>
<feature type="compositionally biased region" description="Acidic residues" evidence="2">
    <location>
        <begin position="65"/>
        <end position="84"/>
    </location>
</feature>
<dbReference type="InterPro" id="IPR011989">
    <property type="entry name" value="ARM-like"/>
</dbReference>
<dbReference type="EMBL" id="CU928169">
    <property type="protein sequence ID" value="CAR23239.1"/>
    <property type="molecule type" value="Genomic_DNA"/>
</dbReference>
<organism evidence="4 5">
    <name type="scientific">Lachancea thermotolerans (strain ATCC 56472 / CBS 6340 / NRRL Y-8284)</name>
    <name type="common">Yeast</name>
    <name type="synonym">Kluyveromyces thermotolerans</name>
    <dbReference type="NCBI Taxonomy" id="559295"/>
    <lineage>
        <taxon>Eukaryota</taxon>
        <taxon>Fungi</taxon>
        <taxon>Dikarya</taxon>
        <taxon>Ascomycota</taxon>
        <taxon>Saccharomycotina</taxon>
        <taxon>Saccharomycetes</taxon>
        <taxon>Saccharomycetales</taxon>
        <taxon>Saccharomycetaceae</taxon>
        <taxon>Lachancea</taxon>
    </lineage>
</organism>
<evidence type="ECO:0000256" key="2">
    <source>
        <dbReference type="SAM" id="MobiDB-lite"/>
    </source>
</evidence>
<dbReference type="PANTHER" id="PTHR11199:SF0">
    <property type="entry name" value="LD34181P-RELATED"/>
    <property type="match status" value="1"/>
</dbReference>
<dbReference type="InterPro" id="IPR020839">
    <property type="entry name" value="SCD"/>
</dbReference>
<dbReference type="SUPFAM" id="SSF48371">
    <property type="entry name" value="ARM repeat"/>
    <property type="match status" value="1"/>
</dbReference>
<dbReference type="InterPro" id="IPR013721">
    <property type="entry name" value="STAG"/>
</dbReference>
<dbReference type="Pfam" id="PF21581">
    <property type="entry name" value="SCD"/>
    <property type="match status" value="1"/>
</dbReference>
<dbReference type="Gene3D" id="1.25.10.10">
    <property type="entry name" value="Leucine-rich Repeat Variant"/>
    <property type="match status" value="1"/>
</dbReference>
<proteinExistence type="predicted"/>
<feature type="coiled-coil region" evidence="1">
    <location>
        <begin position="327"/>
        <end position="354"/>
    </location>
</feature>
<dbReference type="GO" id="GO:0008278">
    <property type="term" value="C:cohesin complex"/>
    <property type="evidence" value="ECO:0007669"/>
    <property type="project" value="TreeGrafter"/>
</dbReference>
<dbReference type="InterPro" id="IPR016024">
    <property type="entry name" value="ARM-type_fold"/>
</dbReference>
<dbReference type="KEGG" id="lth:KLTH0E04444g"/>
<dbReference type="InterPro" id="IPR048610">
    <property type="entry name" value="SCC3_C"/>
</dbReference>
<gene>
    <name evidence="4" type="ordered locus">KLTH0E04444g</name>
</gene>
<dbReference type="FunCoup" id="C5DHH8">
    <property type="interactions" value="293"/>
</dbReference>
<dbReference type="OMA" id="FVHRFKD"/>
<feature type="region of interest" description="Disordered" evidence="2">
    <location>
        <begin position="1043"/>
        <end position="1107"/>
    </location>
</feature>
<keyword evidence="1" id="KW-0175">Coiled coil</keyword>
<dbReference type="eggNOG" id="KOG2011">
    <property type="taxonomic scope" value="Eukaryota"/>
</dbReference>
<dbReference type="GeneID" id="8291825"/>
<dbReference type="RefSeq" id="XP_002553676.1">
    <property type="nucleotide sequence ID" value="XM_002553630.1"/>
</dbReference>